<dbReference type="EMBL" id="VXKB01000001">
    <property type="protein sequence ID" value="KAA8716726.1"/>
    <property type="molecule type" value="Genomic_DNA"/>
</dbReference>
<reference evidence="2 3" key="1">
    <citation type="submission" date="2019-09" db="EMBL/GenBank/DDBJ databases">
        <title>Draft genome sequence of various Type strains from the CCUG.</title>
        <authorList>
            <person name="Pineiro-Iglesias B."/>
            <person name="Tunovic T."/>
            <person name="Unosson C."/>
            <person name="Inganas E."/>
            <person name="Ohlen M."/>
            <person name="Cardew S."/>
            <person name="Jensie-Markopoulos S."/>
            <person name="Salva-Serra F."/>
            <person name="Jaen-Luchoro D."/>
            <person name="Karlsson R."/>
            <person name="Svensson-Stadler L."/>
            <person name="Chun J."/>
            <person name="Moore E."/>
        </authorList>
    </citation>
    <scope>NUCLEOTIDE SEQUENCE [LARGE SCALE GENOMIC DNA]</scope>
    <source>
        <strain evidence="2 3">CCUG 53682T</strain>
    </source>
</reference>
<protein>
    <submittedName>
        <fullName evidence="2">GTPase domain-containing protein</fullName>
    </submittedName>
</protein>
<dbReference type="SUPFAM" id="SSF52540">
    <property type="entry name" value="P-loop containing nucleoside triphosphate hydrolases"/>
    <property type="match status" value="1"/>
</dbReference>
<dbReference type="CDD" id="cd00882">
    <property type="entry name" value="Ras_like_GTPase"/>
    <property type="match status" value="1"/>
</dbReference>
<feature type="domain" description="G" evidence="1">
    <location>
        <begin position="51"/>
        <end position="150"/>
    </location>
</feature>
<dbReference type="Proteomes" id="UP000322181">
    <property type="component" value="Unassembled WGS sequence"/>
</dbReference>
<accession>A0A5M9R9M6</accession>
<evidence type="ECO:0000313" key="2">
    <source>
        <dbReference type="EMBL" id="KAA8716726.1"/>
    </source>
</evidence>
<dbReference type="InterPro" id="IPR006073">
    <property type="entry name" value="GTP-bd"/>
</dbReference>
<name>A0A5M9R9M6_9GAMM</name>
<evidence type="ECO:0000313" key="3">
    <source>
        <dbReference type="Proteomes" id="UP000322181"/>
    </source>
</evidence>
<evidence type="ECO:0000259" key="1">
    <source>
        <dbReference type="Pfam" id="PF01926"/>
    </source>
</evidence>
<comment type="caution">
    <text evidence="2">The sequence shown here is derived from an EMBL/GenBank/DDBJ whole genome shotgun (WGS) entry which is preliminary data.</text>
</comment>
<dbReference type="Pfam" id="PF01926">
    <property type="entry name" value="MMR_HSR1"/>
    <property type="match status" value="1"/>
</dbReference>
<dbReference type="AlphaFoldDB" id="A0A5M9R9M6"/>
<proteinExistence type="predicted"/>
<dbReference type="InterPro" id="IPR027417">
    <property type="entry name" value="P-loop_NTPase"/>
</dbReference>
<dbReference type="Gene3D" id="3.40.50.300">
    <property type="entry name" value="P-loop containing nucleotide triphosphate hydrolases"/>
    <property type="match status" value="1"/>
</dbReference>
<sequence>MVVFNKIIAIMAEIVIDASIALTLTVEVYNRRKPIFDAVSNWYIEKFETDIVVTGSGNVGKSTLADRLTSALYEKNFTPPDKHSSNIEHALIRINGEIRPKKLVILPGQVGLESYKDGIKTHLVNGVRTSGLIYVVDWGYRVPREQYSQLRLIADGLDSIERLAEDYRKKELKHFADTMLHASVSGINWLFIVINKCDLFPNRIGEVINYYEESFSPIINQYCKEIKVEFMPMISVHRALSFNKCNLISTVNAIYTQKTMLETFLKKLAECNFR</sequence>
<organism evidence="2 3">
    <name type="scientific">Morganella psychrotolerans</name>
    <dbReference type="NCBI Taxonomy" id="368603"/>
    <lineage>
        <taxon>Bacteria</taxon>
        <taxon>Pseudomonadati</taxon>
        <taxon>Pseudomonadota</taxon>
        <taxon>Gammaproteobacteria</taxon>
        <taxon>Enterobacterales</taxon>
        <taxon>Morganellaceae</taxon>
        <taxon>Morganella</taxon>
    </lineage>
</organism>
<gene>
    <name evidence="2" type="ORF">F4V73_02280</name>
</gene>